<dbReference type="InterPro" id="IPR030395">
    <property type="entry name" value="GP_PDE_dom"/>
</dbReference>
<dbReference type="PROSITE" id="PS51704">
    <property type="entry name" value="GP_PDE"/>
    <property type="match status" value="1"/>
</dbReference>
<proteinExistence type="predicted"/>
<comment type="caution">
    <text evidence="2">The sequence shown here is derived from an EMBL/GenBank/DDBJ whole genome shotgun (WGS) entry which is preliminary data.</text>
</comment>
<accession>U1FLR4</accession>
<sequence>MNVVAHRGYSGVYPENTMLAFRKAVEAGSDEIELDVQLTKDGTLVVIHDEKVDRTTDGTGAVRDYAFAEIRKLDAAKTWNGKYPKESIPSFEEYCEWAATVNITTNIELKTGLVYYEDIEQKTIDIVNKYKLEKKVMFSSFNHSSLITAKKIAPSIPVGALVEEAGLVNAGFYCKKYGFEFYHPSYKNLNDEAVAELKRHGIGINVWTVNSMAELEKMYAWDISGIITNYPAVCRAYCNGMFKRDAETARPV</sequence>
<dbReference type="PANTHER" id="PTHR46211:SF1">
    <property type="entry name" value="GLYCEROPHOSPHODIESTER PHOSPHODIESTERASE, CYTOPLASMIC"/>
    <property type="match status" value="1"/>
</dbReference>
<feature type="domain" description="GP-PDE" evidence="1">
    <location>
        <begin position="1"/>
        <end position="238"/>
    </location>
</feature>
<evidence type="ECO:0000313" key="5">
    <source>
        <dbReference type="Proteomes" id="UP000016646"/>
    </source>
</evidence>
<dbReference type="InterPro" id="IPR017946">
    <property type="entry name" value="PLC-like_Pdiesterase_TIM-brl"/>
</dbReference>
<keyword evidence="5" id="KW-1185">Reference proteome</keyword>
<dbReference type="EMBL" id="AVQI01000032">
    <property type="protein sequence ID" value="ERK03505.1"/>
    <property type="molecule type" value="Genomic_DNA"/>
</dbReference>
<dbReference type="OrthoDB" id="384721at2"/>
<dbReference type="EMBL" id="AUZJ01000033">
    <property type="protein sequence ID" value="ERF60783.1"/>
    <property type="molecule type" value="Genomic_DNA"/>
</dbReference>
<protein>
    <submittedName>
        <fullName evidence="2">Glycerophosphodiester phosphodiesterase family protein</fullName>
    </submittedName>
</protein>
<name>U1FLR4_TRESO</name>
<dbReference type="RefSeq" id="WP_021330237.1">
    <property type="nucleotide sequence ID" value="NZ_AUZJ01000033.1"/>
</dbReference>
<dbReference type="PATRIC" id="fig|1125725.3.peg.1226"/>
<dbReference type="Proteomes" id="UP000016646">
    <property type="component" value="Unassembled WGS sequence"/>
</dbReference>
<dbReference type="SUPFAM" id="SSF51695">
    <property type="entry name" value="PLC-like phosphodiesterases"/>
    <property type="match status" value="1"/>
</dbReference>
<dbReference type="CDD" id="cd08563">
    <property type="entry name" value="GDPD_TtGDE_like"/>
    <property type="match status" value="1"/>
</dbReference>
<dbReference type="Proteomes" id="UP000016412">
    <property type="component" value="Unassembled WGS sequence"/>
</dbReference>
<dbReference type="GO" id="GO:0008081">
    <property type="term" value="F:phosphoric diester hydrolase activity"/>
    <property type="evidence" value="ECO:0007669"/>
    <property type="project" value="InterPro"/>
</dbReference>
<organism evidence="2 4">
    <name type="scientific">Treponema socranskii subsp. socranskii VPI DR56BR1116 = ATCC 35536</name>
    <dbReference type="NCBI Taxonomy" id="1125725"/>
    <lineage>
        <taxon>Bacteria</taxon>
        <taxon>Pseudomonadati</taxon>
        <taxon>Spirochaetota</taxon>
        <taxon>Spirochaetia</taxon>
        <taxon>Spirochaetales</taxon>
        <taxon>Treponemataceae</taxon>
        <taxon>Treponema</taxon>
    </lineage>
</organism>
<dbReference type="Gene3D" id="3.20.20.190">
    <property type="entry name" value="Phosphatidylinositol (PI) phosphodiesterase"/>
    <property type="match status" value="1"/>
</dbReference>
<reference evidence="4 5" key="1">
    <citation type="submission" date="2013-08" db="EMBL/GenBank/DDBJ databases">
        <authorList>
            <person name="Durkin A.S."/>
            <person name="Haft D.R."/>
            <person name="McCorrison J."/>
            <person name="Torralba M."/>
            <person name="Gillis M."/>
            <person name="Haft D.H."/>
            <person name="Methe B."/>
            <person name="Sutton G."/>
            <person name="Nelson K.E."/>
        </authorList>
    </citation>
    <scope>NUCLEOTIDE SEQUENCE [LARGE SCALE GENOMIC DNA]</scope>
    <source>
        <strain evidence="3 5">ATCC 35536</strain>
        <strain evidence="2 4">VPI DR56BR1116</strain>
    </source>
</reference>
<dbReference type="STRING" id="1125725.HMPREF1325_0464"/>
<evidence type="ECO:0000313" key="2">
    <source>
        <dbReference type="EMBL" id="ERF60783.1"/>
    </source>
</evidence>
<dbReference type="AlphaFoldDB" id="U1FLR4"/>
<dbReference type="eggNOG" id="COG0584">
    <property type="taxonomic scope" value="Bacteria"/>
</dbReference>
<dbReference type="GO" id="GO:0006629">
    <property type="term" value="P:lipid metabolic process"/>
    <property type="evidence" value="ECO:0007669"/>
    <property type="project" value="InterPro"/>
</dbReference>
<evidence type="ECO:0000259" key="1">
    <source>
        <dbReference type="PROSITE" id="PS51704"/>
    </source>
</evidence>
<gene>
    <name evidence="3" type="ORF">HMPREF0860_2513</name>
    <name evidence="2" type="ORF">HMPREF1325_0464</name>
</gene>
<dbReference type="Pfam" id="PF03009">
    <property type="entry name" value="GDPD"/>
    <property type="match status" value="1"/>
</dbReference>
<dbReference type="PANTHER" id="PTHR46211">
    <property type="entry name" value="GLYCEROPHOSPHORYL DIESTER PHOSPHODIESTERASE"/>
    <property type="match status" value="1"/>
</dbReference>
<evidence type="ECO:0000313" key="3">
    <source>
        <dbReference type="EMBL" id="ERK03505.1"/>
    </source>
</evidence>
<evidence type="ECO:0000313" key="4">
    <source>
        <dbReference type="Proteomes" id="UP000016412"/>
    </source>
</evidence>